<reference evidence="1" key="1">
    <citation type="submission" date="2014-11" db="EMBL/GenBank/DDBJ databases">
        <authorList>
            <person name="Amaro Gonzalez C."/>
        </authorList>
    </citation>
    <scope>NUCLEOTIDE SEQUENCE</scope>
</reference>
<proteinExistence type="predicted"/>
<sequence>MHLQPTYAKTFHYIITNTQNLITPLHHNQHRTLSHI</sequence>
<organism evidence="1">
    <name type="scientific">Anguilla anguilla</name>
    <name type="common">European freshwater eel</name>
    <name type="synonym">Muraena anguilla</name>
    <dbReference type="NCBI Taxonomy" id="7936"/>
    <lineage>
        <taxon>Eukaryota</taxon>
        <taxon>Metazoa</taxon>
        <taxon>Chordata</taxon>
        <taxon>Craniata</taxon>
        <taxon>Vertebrata</taxon>
        <taxon>Euteleostomi</taxon>
        <taxon>Actinopterygii</taxon>
        <taxon>Neopterygii</taxon>
        <taxon>Teleostei</taxon>
        <taxon>Anguilliformes</taxon>
        <taxon>Anguillidae</taxon>
        <taxon>Anguilla</taxon>
    </lineage>
</organism>
<reference evidence="1" key="2">
    <citation type="journal article" date="2015" name="Fish Shellfish Immunol.">
        <title>Early steps in the European eel (Anguilla anguilla)-Vibrio vulnificus interaction in the gills: Role of the RtxA13 toxin.</title>
        <authorList>
            <person name="Callol A."/>
            <person name="Pajuelo D."/>
            <person name="Ebbesson L."/>
            <person name="Teles M."/>
            <person name="MacKenzie S."/>
            <person name="Amaro C."/>
        </authorList>
    </citation>
    <scope>NUCLEOTIDE SEQUENCE</scope>
</reference>
<protein>
    <submittedName>
        <fullName evidence="1">Uncharacterized protein</fullName>
    </submittedName>
</protein>
<name>A0A0E9TRL1_ANGAN</name>
<dbReference type="EMBL" id="GBXM01052480">
    <property type="protein sequence ID" value="JAH56097.1"/>
    <property type="molecule type" value="Transcribed_RNA"/>
</dbReference>
<dbReference type="AlphaFoldDB" id="A0A0E9TRL1"/>
<evidence type="ECO:0000313" key="1">
    <source>
        <dbReference type="EMBL" id="JAH56097.1"/>
    </source>
</evidence>
<accession>A0A0E9TRL1</accession>